<proteinExistence type="inferred from homology"/>
<dbReference type="Ensembl" id="ENSJHYT00000016949.1">
    <property type="protein sequence ID" value="ENSJHYP00000014014.1"/>
    <property type="gene ID" value="ENSJHYG00000010858.1"/>
</dbReference>
<dbReference type="AlphaFoldDB" id="A0A8C5NP28"/>
<dbReference type="Proteomes" id="UP000694408">
    <property type="component" value="Unplaced"/>
</dbReference>
<keyword evidence="3 4" id="KW-0418">Kinase</keyword>
<keyword evidence="1 4" id="KW-0808">Transferase</keyword>
<evidence type="ECO:0000259" key="5">
    <source>
        <dbReference type="Pfam" id="PF05191"/>
    </source>
</evidence>
<accession>A0A8C5NP28</accession>
<dbReference type="HAMAP" id="MF_00235">
    <property type="entry name" value="Adenylate_kinase_Adk"/>
    <property type="match status" value="1"/>
</dbReference>
<dbReference type="Pfam" id="PF00406">
    <property type="entry name" value="ADK"/>
    <property type="match status" value="1"/>
</dbReference>
<evidence type="ECO:0000313" key="7">
    <source>
        <dbReference type="Proteomes" id="UP000694408"/>
    </source>
</evidence>
<reference evidence="6" key="1">
    <citation type="submission" date="2025-08" db="UniProtKB">
        <authorList>
            <consortium name="Ensembl"/>
        </authorList>
    </citation>
    <scope>IDENTIFICATION</scope>
</reference>
<organism evidence="6 7">
    <name type="scientific">Junco hyemalis</name>
    <name type="common">Dark-eyed junco</name>
    <dbReference type="NCBI Taxonomy" id="40217"/>
    <lineage>
        <taxon>Eukaryota</taxon>
        <taxon>Metazoa</taxon>
        <taxon>Chordata</taxon>
        <taxon>Craniata</taxon>
        <taxon>Vertebrata</taxon>
        <taxon>Euteleostomi</taxon>
        <taxon>Archelosauria</taxon>
        <taxon>Archosauria</taxon>
        <taxon>Dinosauria</taxon>
        <taxon>Saurischia</taxon>
        <taxon>Theropoda</taxon>
        <taxon>Coelurosauria</taxon>
        <taxon>Aves</taxon>
        <taxon>Neognathae</taxon>
        <taxon>Neoaves</taxon>
        <taxon>Telluraves</taxon>
        <taxon>Australaves</taxon>
        <taxon>Passeriformes</taxon>
        <taxon>Passerellidae</taxon>
        <taxon>Junco</taxon>
    </lineage>
</organism>
<evidence type="ECO:0000256" key="4">
    <source>
        <dbReference type="RuleBase" id="RU003330"/>
    </source>
</evidence>
<dbReference type="CDD" id="cd01428">
    <property type="entry name" value="ADK"/>
    <property type="match status" value="1"/>
</dbReference>
<dbReference type="InterPro" id="IPR007862">
    <property type="entry name" value="Adenylate_kinase_lid-dom"/>
</dbReference>
<evidence type="ECO:0000313" key="6">
    <source>
        <dbReference type="Ensembl" id="ENSJHYP00000014014.1"/>
    </source>
</evidence>
<dbReference type="InterPro" id="IPR027417">
    <property type="entry name" value="P-loop_NTPase"/>
</dbReference>
<sequence>MSGSSRQLNIILVGPPGAGKGTHSVHIEQKYNIPHISTGDIFRDAISKGTPMGVKAKEFIDKGELVPDEITVGIVRERLLKKDTESGFLLDGFPRTLDQCGASFNIKTLLPKVDGICDYCGANLIQRKDDTAEAFKTRMTEYEAKTAPIIDFYSKKGLVRVIDTTSGIVEEGNKEIDDAVAKLED</sequence>
<protein>
    <recommendedName>
        <fullName evidence="5">Adenylate kinase active site lid domain-containing protein</fullName>
    </recommendedName>
</protein>
<dbReference type="InterPro" id="IPR033690">
    <property type="entry name" value="Adenylat_kinase_CS"/>
</dbReference>
<dbReference type="PROSITE" id="PS00113">
    <property type="entry name" value="ADENYLATE_KINASE"/>
    <property type="match status" value="1"/>
</dbReference>
<dbReference type="PANTHER" id="PTHR23359">
    <property type="entry name" value="NUCLEOTIDE KINASE"/>
    <property type="match status" value="1"/>
</dbReference>
<keyword evidence="7" id="KW-1185">Reference proteome</keyword>
<dbReference type="GO" id="GO:0004017">
    <property type="term" value="F:AMP kinase activity"/>
    <property type="evidence" value="ECO:0007669"/>
    <property type="project" value="InterPro"/>
</dbReference>
<evidence type="ECO:0000256" key="1">
    <source>
        <dbReference type="ARBA" id="ARBA00022679"/>
    </source>
</evidence>
<keyword evidence="2" id="KW-0547">Nucleotide-binding</keyword>
<feature type="domain" description="Adenylate kinase active site lid" evidence="5">
    <location>
        <begin position="99"/>
        <end position="129"/>
    </location>
</feature>
<dbReference type="SUPFAM" id="SSF52540">
    <property type="entry name" value="P-loop containing nucleoside triphosphate hydrolases"/>
    <property type="match status" value="1"/>
</dbReference>
<comment type="similarity">
    <text evidence="4">Belongs to the adenylate kinase family.</text>
</comment>
<dbReference type="InterPro" id="IPR000850">
    <property type="entry name" value="Adenylat/UMP-CMP_kin"/>
</dbReference>
<dbReference type="PRINTS" id="PR00094">
    <property type="entry name" value="ADENYLTKNASE"/>
</dbReference>
<evidence type="ECO:0000256" key="3">
    <source>
        <dbReference type="ARBA" id="ARBA00022777"/>
    </source>
</evidence>
<evidence type="ECO:0000256" key="2">
    <source>
        <dbReference type="ARBA" id="ARBA00022741"/>
    </source>
</evidence>
<reference evidence="6" key="2">
    <citation type="submission" date="2025-09" db="UniProtKB">
        <authorList>
            <consortium name="Ensembl"/>
        </authorList>
    </citation>
    <scope>IDENTIFICATION</scope>
</reference>
<dbReference type="GO" id="GO:0005524">
    <property type="term" value="F:ATP binding"/>
    <property type="evidence" value="ECO:0007669"/>
    <property type="project" value="InterPro"/>
</dbReference>
<dbReference type="Gene3D" id="3.40.50.300">
    <property type="entry name" value="P-loop containing nucleotide triphosphate hydrolases"/>
    <property type="match status" value="2"/>
</dbReference>
<dbReference type="OMA" id="RRMKCAY"/>
<name>A0A8C5NP28_JUNHY</name>
<dbReference type="Pfam" id="PF05191">
    <property type="entry name" value="ADK_lid"/>
    <property type="match status" value="1"/>
</dbReference>